<protein>
    <submittedName>
        <fullName evidence="3">Amidase</fullName>
    </submittedName>
</protein>
<evidence type="ECO:0000313" key="4">
    <source>
        <dbReference type="Proteomes" id="UP001221597"/>
    </source>
</evidence>
<dbReference type="InterPro" id="IPR020556">
    <property type="entry name" value="Amidase_CS"/>
</dbReference>
<evidence type="ECO:0000256" key="1">
    <source>
        <dbReference type="ARBA" id="ARBA00009199"/>
    </source>
</evidence>
<feature type="domain" description="Amidase" evidence="2">
    <location>
        <begin position="22"/>
        <end position="432"/>
    </location>
</feature>
<dbReference type="PANTHER" id="PTHR11895:SF7">
    <property type="entry name" value="GLUTAMYL-TRNA(GLN) AMIDOTRANSFERASE SUBUNIT A, MITOCHONDRIAL"/>
    <property type="match status" value="1"/>
</dbReference>
<dbReference type="EMBL" id="CP121671">
    <property type="protein sequence ID" value="WFT75570.1"/>
    <property type="molecule type" value="Genomic_DNA"/>
</dbReference>
<gene>
    <name evidence="3" type="ORF">P9989_04030</name>
</gene>
<dbReference type="PANTHER" id="PTHR11895">
    <property type="entry name" value="TRANSAMIDASE"/>
    <property type="match status" value="1"/>
</dbReference>
<proteinExistence type="inferred from homology"/>
<dbReference type="InterPro" id="IPR000120">
    <property type="entry name" value="Amidase"/>
</dbReference>
<reference evidence="3 4" key="1">
    <citation type="submission" date="2023-04" db="EMBL/GenBank/DDBJ databases">
        <title>Genome sequence of Halobacillus naozhouensis KACC 21980.</title>
        <authorList>
            <person name="Kim S."/>
            <person name="Heo J."/>
            <person name="Kwon S.-W."/>
        </authorList>
    </citation>
    <scope>NUCLEOTIDE SEQUENCE [LARGE SCALE GENOMIC DNA]</scope>
    <source>
        <strain evidence="3 4">KCTC 13234</strain>
    </source>
</reference>
<dbReference type="RefSeq" id="WP_283077536.1">
    <property type="nucleotide sequence ID" value="NZ_CP121671.1"/>
</dbReference>
<dbReference type="Pfam" id="PF01425">
    <property type="entry name" value="Amidase"/>
    <property type="match status" value="1"/>
</dbReference>
<accession>A0ABY8IZC7</accession>
<dbReference type="PROSITE" id="PS00571">
    <property type="entry name" value="AMIDASES"/>
    <property type="match status" value="1"/>
</dbReference>
<comment type="similarity">
    <text evidence="1">Belongs to the amidase family.</text>
</comment>
<dbReference type="SUPFAM" id="SSF75304">
    <property type="entry name" value="Amidase signature (AS) enzymes"/>
    <property type="match status" value="1"/>
</dbReference>
<dbReference type="InterPro" id="IPR036928">
    <property type="entry name" value="AS_sf"/>
</dbReference>
<name>A0ABY8IZC7_9BACI</name>
<evidence type="ECO:0000259" key="2">
    <source>
        <dbReference type="Pfam" id="PF01425"/>
    </source>
</evidence>
<keyword evidence="4" id="KW-1185">Reference proteome</keyword>
<dbReference type="Proteomes" id="UP001221597">
    <property type="component" value="Chromosome"/>
</dbReference>
<sequence length="458" mass="50928">MINMTIKELLEGYKSKMFSPVEVTRDYLDKIKNYNPQYNAFITVTEETALSSAYRIEENIMSNQEIGILQGVPISYKDSIDTKGIKTTSGSLINKNRIPTEDANVVKMLNKSGVVNLGKANMYEFGTGITSDNPFYGSIKNPWNTRYMAGGSSGGSAAAVAANLSMASIGTDAGGSIRVPSACCGVVGLKPTYDLIQMDGIMPLSWTLDHVGPITRNVEDLAIIMEALTKKPNVELGRDDLQDLKIGIPNQYFNEKIDEEVREIYQKAIREFEKLGVNFIAVDIPFASESINVASTIATAEAGYMHKDLRKTSLDLYGEAARETFTRSQSISSFEYIAALKSRDYMNQKLTELYEDIDILLTPTLPALTTKLGVDEVQFGKEKEKVGDCMIRYTCLFDITGHPALSIPCGATKNSMPVGLQLVANHFREDLLIKTAYFYEKEYLTDFYKKKNEIFKQV</sequence>
<dbReference type="Gene3D" id="3.90.1300.10">
    <property type="entry name" value="Amidase signature (AS) domain"/>
    <property type="match status" value="1"/>
</dbReference>
<dbReference type="InterPro" id="IPR023631">
    <property type="entry name" value="Amidase_dom"/>
</dbReference>
<organism evidence="3 4">
    <name type="scientific">Halobacillus naozhouensis</name>
    <dbReference type="NCBI Taxonomy" id="554880"/>
    <lineage>
        <taxon>Bacteria</taxon>
        <taxon>Bacillati</taxon>
        <taxon>Bacillota</taxon>
        <taxon>Bacilli</taxon>
        <taxon>Bacillales</taxon>
        <taxon>Bacillaceae</taxon>
        <taxon>Halobacillus</taxon>
    </lineage>
</organism>
<evidence type="ECO:0000313" key="3">
    <source>
        <dbReference type="EMBL" id="WFT75570.1"/>
    </source>
</evidence>